<sequence length="260" mass="29059">MSSELIFHDLTSQKWPSAWSPFTARTALCLNFLEITYRHNEISYPDIASVLPPLGVVPAPEDKDEEIQYTLPAVTFSDGTIMGSGAIADKLASISSDYDKKLFPQGQKSRDAVRKFEKEVMRPVARSLKLGPRVKAFVPLFLDQRGAAYFVRTREPDMGNLEKLREQVLEEEKEKGLQAHVEEAVVPVLEFYDGLEKEGDGVFAFGGKEPQYVDFVFVALVQWWICCRGEQEIMAGLENVGGGRLASIIKGCVKLLQPTK</sequence>
<evidence type="ECO:0000313" key="2">
    <source>
        <dbReference type="EMBL" id="KEQ95367.1"/>
    </source>
</evidence>
<dbReference type="AlphaFoldDB" id="A0A074YMN5"/>
<dbReference type="GeneID" id="25363969"/>
<organism evidence="2 3">
    <name type="scientific">Aureobasidium subglaciale (strain EXF-2481)</name>
    <name type="common">Aureobasidium pullulans var. subglaciale</name>
    <dbReference type="NCBI Taxonomy" id="1043005"/>
    <lineage>
        <taxon>Eukaryota</taxon>
        <taxon>Fungi</taxon>
        <taxon>Dikarya</taxon>
        <taxon>Ascomycota</taxon>
        <taxon>Pezizomycotina</taxon>
        <taxon>Dothideomycetes</taxon>
        <taxon>Dothideomycetidae</taxon>
        <taxon>Dothideales</taxon>
        <taxon>Saccotheciaceae</taxon>
        <taxon>Aureobasidium</taxon>
    </lineage>
</organism>
<dbReference type="InParanoid" id="A0A074YMN5"/>
<feature type="domain" description="Glutathione S-transferase UstS-like C-terminal" evidence="1">
    <location>
        <begin position="138"/>
        <end position="252"/>
    </location>
</feature>
<dbReference type="OrthoDB" id="4951845at2759"/>
<dbReference type="HOGENOM" id="CLU_011226_4_2_1"/>
<reference evidence="2 3" key="1">
    <citation type="journal article" date="2014" name="BMC Genomics">
        <title>Genome sequencing of four Aureobasidium pullulans varieties: biotechnological potential, stress tolerance, and description of new species.</title>
        <authorList>
            <person name="Gostin Ar C."/>
            <person name="Ohm R.A."/>
            <person name="Kogej T."/>
            <person name="Sonjak S."/>
            <person name="Turk M."/>
            <person name="Zajc J."/>
            <person name="Zalar P."/>
            <person name="Grube M."/>
            <person name="Sun H."/>
            <person name="Han J."/>
            <person name="Sharma A."/>
            <person name="Chiniquy J."/>
            <person name="Ngan C.Y."/>
            <person name="Lipzen A."/>
            <person name="Barry K."/>
            <person name="Grigoriev I.V."/>
            <person name="Gunde-Cimerman N."/>
        </authorList>
    </citation>
    <scope>NUCLEOTIDE SEQUENCE [LARGE SCALE GENOMIC DNA]</scope>
    <source>
        <strain evidence="2 3">EXF-2481</strain>
    </source>
</reference>
<dbReference type="STRING" id="1043005.A0A074YMN5"/>
<keyword evidence="3" id="KW-1185">Reference proteome</keyword>
<dbReference type="EMBL" id="KL584759">
    <property type="protein sequence ID" value="KEQ95367.1"/>
    <property type="molecule type" value="Genomic_DNA"/>
</dbReference>
<dbReference type="OMA" id="GTYMMDS"/>
<protein>
    <recommendedName>
        <fullName evidence="1">Glutathione S-transferase UstS-like C-terminal domain-containing protein</fullName>
    </recommendedName>
</protein>
<evidence type="ECO:0000313" key="3">
    <source>
        <dbReference type="Proteomes" id="UP000030641"/>
    </source>
</evidence>
<dbReference type="Gene3D" id="1.20.1050.10">
    <property type="match status" value="1"/>
</dbReference>
<evidence type="ECO:0000259" key="1">
    <source>
        <dbReference type="Pfam" id="PF22041"/>
    </source>
</evidence>
<dbReference type="RefSeq" id="XP_013343793.1">
    <property type="nucleotide sequence ID" value="XM_013488339.1"/>
</dbReference>
<dbReference type="InterPro" id="IPR054416">
    <property type="entry name" value="GST_UstS-like_C"/>
</dbReference>
<dbReference type="Pfam" id="PF22041">
    <property type="entry name" value="GST_C_7"/>
    <property type="match status" value="1"/>
</dbReference>
<dbReference type="Proteomes" id="UP000030641">
    <property type="component" value="Unassembled WGS sequence"/>
</dbReference>
<accession>A0A074YMN5</accession>
<gene>
    <name evidence="2" type="ORF">AUEXF2481DRAFT_29448</name>
</gene>
<name>A0A074YMN5_AURSE</name>
<proteinExistence type="predicted"/>
<dbReference type="Gene3D" id="3.40.30.10">
    <property type="entry name" value="Glutaredoxin"/>
    <property type="match status" value="1"/>
</dbReference>